<dbReference type="RefSeq" id="WP_016481854.1">
    <property type="nucleotide sequence ID" value="NC_021487.1"/>
</dbReference>
<sequence length="316" mass="35694">MDRPIIVITGPTAVGKTDVAMALAERVAGEIVNADSMQVYIGMDIGTAKPTPDQRQRIPFHLIDIVPPDYPFSVAEWKERALAAIADITARGKQAILCGGTGMYLRALLEDWNLAGTPRDPKLREQLHHEAQQQGRASLHARLQEVDPETAARLHPNDLVRVVRALEVYYLTGKPLSEWQRVNKAEARPLQARQFILTMPRPLLYQRIEQRVEAMLAAGWEEEVRQLLAQGYSPNLTSMQSLGYHELVCYITGKITREQAVELIKQNTRRFAKRQLTWFRAVPCAEWLSIENKEHAEVAEAIIQRLVTQDTTCAVC</sequence>
<feature type="site" description="Interaction with substrate tRNA" evidence="10">
    <location>
        <position position="101"/>
    </location>
</feature>
<dbReference type="KEGG" id="ccz:CCALI_00458"/>
<dbReference type="GO" id="GO:0005524">
    <property type="term" value="F:ATP binding"/>
    <property type="evidence" value="ECO:0007669"/>
    <property type="project" value="UniProtKB-UniRule"/>
</dbReference>
<dbReference type="eggNOG" id="COG0324">
    <property type="taxonomic scope" value="Bacteria"/>
</dbReference>
<comment type="cofactor">
    <cofactor evidence="1 10">
        <name>Mg(2+)</name>
        <dbReference type="ChEBI" id="CHEBI:18420"/>
    </cofactor>
</comment>
<feature type="binding site" evidence="10">
    <location>
        <begin position="10"/>
        <end position="17"/>
    </location>
    <ligand>
        <name>ATP</name>
        <dbReference type="ChEBI" id="CHEBI:30616"/>
    </ligand>
</feature>
<comment type="subunit">
    <text evidence="10">Monomer.</text>
</comment>
<evidence type="ECO:0000256" key="10">
    <source>
        <dbReference type="HAMAP-Rule" id="MF_00185"/>
    </source>
</evidence>
<dbReference type="FunFam" id="1.10.20.140:FF:000001">
    <property type="entry name" value="tRNA dimethylallyltransferase"/>
    <property type="match status" value="1"/>
</dbReference>
<dbReference type="Proteomes" id="UP000014227">
    <property type="component" value="Chromosome I"/>
</dbReference>
<dbReference type="Gene3D" id="3.40.50.300">
    <property type="entry name" value="P-loop containing nucleotide triphosphate hydrolases"/>
    <property type="match status" value="1"/>
</dbReference>
<evidence type="ECO:0000256" key="11">
    <source>
        <dbReference type="RuleBase" id="RU003783"/>
    </source>
</evidence>
<dbReference type="PANTHER" id="PTHR11088:SF60">
    <property type="entry name" value="TRNA DIMETHYLALLYLTRANSFERASE"/>
    <property type="match status" value="1"/>
</dbReference>
<dbReference type="InterPro" id="IPR027417">
    <property type="entry name" value="P-loop_NTPase"/>
</dbReference>
<feature type="region of interest" description="Interaction with substrate tRNA" evidence="10">
    <location>
        <begin position="35"/>
        <end position="38"/>
    </location>
</feature>
<evidence type="ECO:0000256" key="6">
    <source>
        <dbReference type="ARBA" id="ARBA00022741"/>
    </source>
</evidence>
<dbReference type="InterPro" id="IPR018022">
    <property type="entry name" value="IPT"/>
</dbReference>
<dbReference type="InterPro" id="IPR039657">
    <property type="entry name" value="Dimethylallyltransferase"/>
</dbReference>
<evidence type="ECO:0000313" key="14">
    <source>
        <dbReference type="EMBL" id="CCW34292.1"/>
    </source>
</evidence>
<dbReference type="FunCoup" id="S0EVB3">
    <property type="interactions" value="438"/>
</dbReference>
<evidence type="ECO:0000256" key="8">
    <source>
        <dbReference type="ARBA" id="ARBA00022842"/>
    </source>
</evidence>
<proteinExistence type="inferred from homology"/>
<evidence type="ECO:0000256" key="13">
    <source>
        <dbReference type="RuleBase" id="RU003785"/>
    </source>
</evidence>
<dbReference type="Pfam" id="PF01715">
    <property type="entry name" value="IPPT"/>
    <property type="match status" value="1"/>
</dbReference>
<dbReference type="PATRIC" id="fig|1303518.3.peg.463"/>
<evidence type="ECO:0000256" key="4">
    <source>
        <dbReference type="ARBA" id="ARBA00022679"/>
    </source>
</evidence>
<keyword evidence="6 10" id="KW-0547">Nucleotide-binding</keyword>
<evidence type="ECO:0000256" key="9">
    <source>
        <dbReference type="ARBA" id="ARBA00049563"/>
    </source>
</evidence>
<evidence type="ECO:0000256" key="3">
    <source>
        <dbReference type="ARBA" id="ARBA00005842"/>
    </source>
</evidence>
<feature type="site" description="Interaction with substrate tRNA" evidence="10">
    <location>
        <position position="124"/>
    </location>
</feature>
<comment type="function">
    <text evidence="2 10 12">Catalyzes the transfer of a dimethylallyl group onto the adenine at position 37 in tRNAs that read codons beginning with uridine, leading to the formation of N6-(dimethylallyl)adenosine (i(6)A).</text>
</comment>
<dbReference type="AlphaFoldDB" id="S0EVB3"/>
<protein>
    <recommendedName>
        <fullName evidence="10">tRNA dimethylallyltransferase</fullName>
        <ecNumber evidence="10">2.5.1.75</ecNumber>
    </recommendedName>
    <alternativeName>
        <fullName evidence="10">Dimethylallyl diphosphate:tRNA dimethylallyltransferase</fullName>
        <shortName evidence="10">DMAPP:tRNA dimethylallyltransferase</shortName>
        <shortName evidence="10">DMATase</shortName>
    </alternativeName>
    <alternativeName>
        <fullName evidence="10">Isopentenyl-diphosphate:tRNA isopentenyltransferase</fullName>
        <shortName evidence="10">IPP transferase</shortName>
        <shortName evidence="10">IPPT</shortName>
        <shortName evidence="10">IPTase</shortName>
    </alternativeName>
</protein>
<evidence type="ECO:0000256" key="5">
    <source>
        <dbReference type="ARBA" id="ARBA00022694"/>
    </source>
</evidence>
<dbReference type="GO" id="GO:0006400">
    <property type="term" value="P:tRNA modification"/>
    <property type="evidence" value="ECO:0007669"/>
    <property type="project" value="TreeGrafter"/>
</dbReference>
<gene>
    <name evidence="10" type="primary">miaA</name>
    <name evidence="14" type="ORF">CCALI_00458</name>
</gene>
<dbReference type="HOGENOM" id="CLU_032616_0_1_0"/>
<reference evidence="15" key="1">
    <citation type="submission" date="2013-03" db="EMBL/GenBank/DDBJ databases">
        <title>Genome sequence of Chthonomonas calidirosea, the first sequenced genome from the Armatimonadetes phylum (formally candidate division OP10).</title>
        <authorList>
            <person name="Lee K.C.Y."/>
            <person name="Morgan X.C."/>
            <person name="Dunfield P.F."/>
            <person name="Tamas I."/>
            <person name="Houghton K.M."/>
            <person name="Vyssotski M."/>
            <person name="Ryan J.L.J."/>
            <person name="Lagutin K."/>
            <person name="McDonald I.R."/>
            <person name="Stott M.B."/>
        </authorList>
    </citation>
    <scope>NUCLEOTIDE SEQUENCE [LARGE SCALE GENOMIC DNA]</scope>
    <source>
        <strain evidence="15">DSM 23976 / ICMP 18418 / T49</strain>
    </source>
</reference>
<evidence type="ECO:0000256" key="1">
    <source>
        <dbReference type="ARBA" id="ARBA00001946"/>
    </source>
</evidence>
<comment type="catalytic activity">
    <reaction evidence="9 10 11">
        <text>adenosine(37) in tRNA + dimethylallyl diphosphate = N(6)-dimethylallyladenosine(37) in tRNA + diphosphate</text>
        <dbReference type="Rhea" id="RHEA:26482"/>
        <dbReference type="Rhea" id="RHEA-COMP:10162"/>
        <dbReference type="Rhea" id="RHEA-COMP:10375"/>
        <dbReference type="ChEBI" id="CHEBI:33019"/>
        <dbReference type="ChEBI" id="CHEBI:57623"/>
        <dbReference type="ChEBI" id="CHEBI:74411"/>
        <dbReference type="ChEBI" id="CHEBI:74415"/>
        <dbReference type="EC" id="2.5.1.75"/>
    </reaction>
</comment>
<name>S0EVB3_CHTCT</name>
<comment type="caution">
    <text evidence="10">Lacks conserved residue(s) required for the propagation of feature annotation.</text>
</comment>
<evidence type="ECO:0000313" key="15">
    <source>
        <dbReference type="Proteomes" id="UP000014227"/>
    </source>
</evidence>
<dbReference type="InParanoid" id="S0EVB3"/>
<dbReference type="SUPFAM" id="SSF52540">
    <property type="entry name" value="P-loop containing nucleoside triphosphate hydrolases"/>
    <property type="match status" value="2"/>
</dbReference>
<evidence type="ECO:0000256" key="7">
    <source>
        <dbReference type="ARBA" id="ARBA00022840"/>
    </source>
</evidence>
<keyword evidence="15" id="KW-1185">Reference proteome</keyword>
<accession>S0EVB3</accession>
<dbReference type="PANTHER" id="PTHR11088">
    <property type="entry name" value="TRNA DIMETHYLALLYLTRANSFERASE"/>
    <property type="match status" value="1"/>
</dbReference>
<evidence type="ECO:0000256" key="12">
    <source>
        <dbReference type="RuleBase" id="RU003784"/>
    </source>
</evidence>
<dbReference type="NCBIfam" id="TIGR00174">
    <property type="entry name" value="miaA"/>
    <property type="match status" value="1"/>
</dbReference>
<keyword evidence="8 10" id="KW-0460">Magnesium</keyword>
<comment type="similarity">
    <text evidence="3 10 13">Belongs to the IPP transferase family.</text>
</comment>
<keyword evidence="4 10" id="KW-0808">Transferase</keyword>
<dbReference type="OrthoDB" id="9776390at2"/>
<organism evidence="14 15">
    <name type="scientific">Chthonomonas calidirosea (strain DSM 23976 / ICMP 18418 / T49)</name>
    <dbReference type="NCBI Taxonomy" id="1303518"/>
    <lineage>
        <taxon>Bacteria</taxon>
        <taxon>Bacillati</taxon>
        <taxon>Armatimonadota</taxon>
        <taxon>Chthonomonadia</taxon>
        <taxon>Chthonomonadales</taxon>
        <taxon>Chthonomonadaceae</taxon>
        <taxon>Chthonomonas</taxon>
    </lineage>
</organism>
<keyword evidence="5 10" id="KW-0819">tRNA processing</keyword>
<dbReference type="EMBL" id="HF951689">
    <property type="protein sequence ID" value="CCW34292.1"/>
    <property type="molecule type" value="Genomic_DNA"/>
</dbReference>
<evidence type="ECO:0000256" key="2">
    <source>
        <dbReference type="ARBA" id="ARBA00003213"/>
    </source>
</evidence>
<dbReference type="Gene3D" id="1.10.20.140">
    <property type="match status" value="1"/>
</dbReference>
<dbReference type="GO" id="GO:0052381">
    <property type="term" value="F:tRNA dimethylallyltransferase activity"/>
    <property type="evidence" value="ECO:0007669"/>
    <property type="project" value="UniProtKB-UniRule"/>
</dbReference>
<dbReference type="STRING" id="454171.CP488_00696"/>
<feature type="binding site" evidence="10">
    <location>
        <begin position="12"/>
        <end position="17"/>
    </location>
    <ligand>
        <name>substrate</name>
    </ligand>
</feature>
<dbReference type="HAMAP" id="MF_00185">
    <property type="entry name" value="IPP_trans"/>
    <property type="match status" value="1"/>
</dbReference>
<keyword evidence="7 10" id="KW-0067">ATP-binding</keyword>
<dbReference type="EC" id="2.5.1.75" evidence="10"/>